<dbReference type="GO" id="GO:0006547">
    <property type="term" value="P:L-histidine metabolic process"/>
    <property type="evidence" value="ECO:0007669"/>
    <property type="project" value="UniProtKB-KW"/>
</dbReference>
<dbReference type="InterPro" id="IPR004227">
    <property type="entry name" value="Formiminotransferase_cat"/>
</dbReference>
<keyword evidence="4" id="KW-0963">Cytoplasm</keyword>
<dbReference type="SMART" id="SM01221">
    <property type="entry name" value="FTCD"/>
    <property type="match status" value="1"/>
</dbReference>
<feature type="domain" description="Formiminotransferase C-terminal subdomain" evidence="8">
    <location>
        <begin position="183"/>
        <end position="316"/>
    </location>
</feature>
<dbReference type="InterPro" id="IPR013802">
    <property type="entry name" value="Formiminotransferase_C"/>
</dbReference>
<feature type="domain" description="Formiminotransferase N-terminal subdomain" evidence="9">
    <location>
        <begin position="7"/>
        <end position="182"/>
    </location>
</feature>
<dbReference type="SMART" id="SM01222">
    <property type="entry name" value="FTCD_N"/>
    <property type="match status" value="1"/>
</dbReference>
<evidence type="ECO:0000259" key="9">
    <source>
        <dbReference type="SMART" id="SM01222"/>
    </source>
</evidence>
<protein>
    <recommendedName>
        <fullName evidence="3">glutamate formimidoyltransferase</fullName>
        <ecNumber evidence="3">2.1.2.5</ecNumber>
    </recommendedName>
</protein>
<keyword evidence="6" id="KW-0369">Histidine metabolism</keyword>
<dbReference type="Gene3D" id="3.30.990.10">
    <property type="entry name" value="Formiminotransferase, N-terminal subdomain"/>
    <property type="match status" value="1"/>
</dbReference>
<dbReference type="InterPro" id="IPR037070">
    <property type="entry name" value="Formiminotransferase_C_sf"/>
</dbReference>
<dbReference type="RefSeq" id="WP_222578835.1">
    <property type="nucleotide sequence ID" value="NZ_JAHVHU010000004.1"/>
</dbReference>
<evidence type="ECO:0000256" key="3">
    <source>
        <dbReference type="ARBA" id="ARBA00012252"/>
    </source>
</evidence>
<evidence type="ECO:0000259" key="8">
    <source>
        <dbReference type="SMART" id="SM01221"/>
    </source>
</evidence>
<dbReference type="PANTHER" id="PTHR12234">
    <property type="entry name" value="FORMIMINOTRANSFERASE-CYCLODEAMINASE"/>
    <property type="match status" value="1"/>
</dbReference>
<comment type="caution">
    <text evidence="10">The sequence shown here is derived from an EMBL/GenBank/DDBJ whole genome shotgun (WGS) entry which is preliminary data.</text>
</comment>
<dbReference type="Pfam" id="PF02971">
    <property type="entry name" value="FTCD"/>
    <property type="match status" value="1"/>
</dbReference>
<dbReference type="InterPro" id="IPR051623">
    <property type="entry name" value="FTCD"/>
</dbReference>
<dbReference type="EC" id="2.1.2.5" evidence="3"/>
<evidence type="ECO:0000256" key="7">
    <source>
        <dbReference type="ARBA" id="ARBA00022954"/>
    </source>
</evidence>
<evidence type="ECO:0000256" key="6">
    <source>
        <dbReference type="ARBA" id="ARBA00022808"/>
    </source>
</evidence>
<dbReference type="GO" id="GO:0005737">
    <property type="term" value="C:cytoplasm"/>
    <property type="evidence" value="ECO:0007669"/>
    <property type="project" value="UniProtKB-SubCell"/>
</dbReference>
<gene>
    <name evidence="10" type="primary">ftcD</name>
    <name evidence="10" type="ORF">KUV50_04145</name>
</gene>
<evidence type="ECO:0000313" key="10">
    <source>
        <dbReference type="EMBL" id="MBY5957315.1"/>
    </source>
</evidence>
<name>A0A953L848_9BACT</name>
<dbReference type="Pfam" id="PF07837">
    <property type="entry name" value="FTCD_N"/>
    <property type="match status" value="1"/>
</dbReference>
<evidence type="ECO:0000256" key="2">
    <source>
        <dbReference type="ARBA" id="ARBA00005082"/>
    </source>
</evidence>
<keyword evidence="7" id="KW-0290">Folate-binding</keyword>
<proteinExistence type="predicted"/>
<dbReference type="GO" id="GO:0030409">
    <property type="term" value="F:glutamate formimidoyltransferase activity"/>
    <property type="evidence" value="ECO:0007669"/>
    <property type="project" value="UniProtKB-EC"/>
</dbReference>
<dbReference type="Proteomes" id="UP000753961">
    <property type="component" value="Unassembled WGS sequence"/>
</dbReference>
<dbReference type="InterPro" id="IPR022384">
    <property type="entry name" value="FormiminoTrfase_cat_dom_sf"/>
</dbReference>
<evidence type="ECO:0000256" key="5">
    <source>
        <dbReference type="ARBA" id="ARBA00022679"/>
    </source>
</evidence>
<reference evidence="10" key="1">
    <citation type="submission" date="2021-06" db="EMBL/GenBank/DDBJ databases">
        <title>44 bacteria genomes isolated from Dapeng, Shenzhen.</title>
        <authorList>
            <person name="Zheng W."/>
            <person name="Yu S."/>
            <person name="Huang Y."/>
        </authorList>
    </citation>
    <scope>NUCLEOTIDE SEQUENCE</scope>
    <source>
        <strain evidence="10">DP5N28-2</strain>
    </source>
</reference>
<accession>A0A953L848</accession>
<comment type="subcellular location">
    <subcellularLocation>
        <location evidence="1">Cytoplasm</location>
    </subcellularLocation>
</comment>
<dbReference type="GO" id="GO:0005542">
    <property type="term" value="F:folic acid binding"/>
    <property type="evidence" value="ECO:0007669"/>
    <property type="project" value="UniProtKB-KW"/>
</dbReference>
<dbReference type="Gene3D" id="3.30.70.670">
    <property type="entry name" value="Formiminotransferase, C-terminal subdomain"/>
    <property type="match status" value="1"/>
</dbReference>
<comment type="pathway">
    <text evidence="2">Amino-acid degradation; L-histidine degradation into L-glutamate; L-glutamate from N-formimidoyl-L-glutamate (transferase route): step 1/1.</text>
</comment>
<sequence length="333" mass="37448">MRFNDATWIEWIPNISTGEARIVDLIATTLSQIPQLYILHIDRSEEVNRTVVTAAGTKDSLKKGLKSLVDILDNTIDMSIHRGTHPRLGALDVSPYVLLKNGTVDELKNWVSIMAQEISNYFALPVYLYERSATHPLRISLSAIRKGEYEGLDQKLKAPEWKPDFGGHMHRRLGASVLGVRDFLIAYNVNLNTPDLRIAKAIAREIRTVGGPHRIHALPGLKAIGWRLEKSGFCQVSTNITRTTLTTPLDVYKHCENLAKHFGCQVTGSELIGLIPLHSIEKMQSSEPLSTKELSKRLGLDYCKVEDLKDRIIEHKVYIASGRSLFNEIFDTK</sequence>
<dbReference type="InterPro" id="IPR037064">
    <property type="entry name" value="Formiminotransferase_N_sf"/>
</dbReference>
<dbReference type="InterPro" id="IPR012886">
    <property type="entry name" value="Formiminotransferase_N"/>
</dbReference>
<keyword evidence="5 10" id="KW-0808">Transferase</keyword>
<dbReference type="EMBL" id="JAHVHU010000004">
    <property type="protein sequence ID" value="MBY5957315.1"/>
    <property type="molecule type" value="Genomic_DNA"/>
</dbReference>
<keyword evidence="11" id="KW-1185">Reference proteome</keyword>
<organism evidence="10 11">
    <name type="scientific">Membranihabitans marinus</name>
    <dbReference type="NCBI Taxonomy" id="1227546"/>
    <lineage>
        <taxon>Bacteria</taxon>
        <taxon>Pseudomonadati</taxon>
        <taxon>Bacteroidota</taxon>
        <taxon>Saprospiria</taxon>
        <taxon>Saprospirales</taxon>
        <taxon>Saprospiraceae</taxon>
        <taxon>Membranihabitans</taxon>
    </lineage>
</organism>
<evidence type="ECO:0000313" key="11">
    <source>
        <dbReference type="Proteomes" id="UP000753961"/>
    </source>
</evidence>
<dbReference type="SUPFAM" id="SSF55116">
    <property type="entry name" value="Formiminotransferase domain of formiminotransferase-cyclodeaminase"/>
    <property type="match status" value="2"/>
</dbReference>
<dbReference type="AlphaFoldDB" id="A0A953L848"/>
<evidence type="ECO:0000256" key="1">
    <source>
        <dbReference type="ARBA" id="ARBA00004496"/>
    </source>
</evidence>
<dbReference type="NCBIfam" id="TIGR02024">
    <property type="entry name" value="FtcD"/>
    <property type="match status" value="1"/>
</dbReference>
<dbReference type="PANTHER" id="PTHR12234:SF1">
    <property type="entry name" value="FORMIMINOTRANSFERASE N-TERMINAL SUBDOMAIN-CONTAINING PROTEIN"/>
    <property type="match status" value="1"/>
</dbReference>
<evidence type="ECO:0000256" key="4">
    <source>
        <dbReference type="ARBA" id="ARBA00022490"/>
    </source>
</evidence>